<evidence type="ECO:0000256" key="1">
    <source>
        <dbReference type="SAM" id="SignalP"/>
    </source>
</evidence>
<proteinExistence type="predicted"/>
<evidence type="ECO:0000313" key="2">
    <source>
        <dbReference type="EMBL" id="TNJ32981.1"/>
    </source>
</evidence>
<accession>A0A5C4RQE1</accession>
<keyword evidence="1" id="KW-0732">Signal</keyword>
<feature type="signal peptide" evidence="1">
    <location>
        <begin position="1"/>
        <end position="17"/>
    </location>
</feature>
<gene>
    <name evidence="2" type="ORF">E1B00_11735</name>
</gene>
<dbReference type="EMBL" id="SMDR01000003">
    <property type="protein sequence ID" value="TNJ32981.1"/>
    <property type="molecule type" value="Genomic_DNA"/>
</dbReference>
<protein>
    <recommendedName>
        <fullName evidence="4">Lipoprotein</fullName>
    </recommendedName>
</protein>
<comment type="caution">
    <text evidence="2">The sequence shown here is derived from an EMBL/GenBank/DDBJ whole genome shotgun (WGS) entry which is preliminary data.</text>
</comment>
<dbReference type="AlphaFoldDB" id="A0A5C4RQE1"/>
<keyword evidence="3" id="KW-1185">Reference proteome</keyword>
<feature type="chain" id="PRO_5022932159" description="Lipoprotein" evidence="1">
    <location>
        <begin position="18"/>
        <end position="65"/>
    </location>
</feature>
<dbReference type="PROSITE" id="PS51257">
    <property type="entry name" value="PROKAR_LIPOPROTEIN"/>
    <property type="match status" value="1"/>
</dbReference>
<dbReference type="RefSeq" id="WP_139449024.1">
    <property type="nucleotide sequence ID" value="NZ_SMDR01000003.1"/>
</dbReference>
<organism evidence="2 3">
    <name type="scientific">Arenimonas terrae</name>
    <dbReference type="NCBI Taxonomy" id="2546226"/>
    <lineage>
        <taxon>Bacteria</taxon>
        <taxon>Pseudomonadati</taxon>
        <taxon>Pseudomonadota</taxon>
        <taxon>Gammaproteobacteria</taxon>
        <taxon>Lysobacterales</taxon>
        <taxon>Lysobacteraceae</taxon>
        <taxon>Arenimonas</taxon>
    </lineage>
</organism>
<dbReference type="OrthoDB" id="6026722at2"/>
<evidence type="ECO:0008006" key="4">
    <source>
        <dbReference type="Google" id="ProtNLM"/>
    </source>
</evidence>
<dbReference type="Proteomes" id="UP000305760">
    <property type="component" value="Unassembled WGS sequence"/>
</dbReference>
<evidence type="ECO:0000313" key="3">
    <source>
        <dbReference type="Proteomes" id="UP000305760"/>
    </source>
</evidence>
<sequence>MKTVLLAVLVLFLAACGHIRIVDDGHGAKAGGDTVLICHKGKKTMELPRSAAGGHMNHGDRYGRC</sequence>
<name>A0A5C4RQE1_9GAMM</name>
<reference evidence="2 3" key="1">
    <citation type="submission" date="2019-03" db="EMBL/GenBank/DDBJ databases">
        <title>Arenimonas daejeonensis sp. nov., isolated from compost.</title>
        <authorList>
            <person name="Jeon C.O."/>
        </authorList>
    </citation>
    <scope>NUCLEOTIDE SEQUENCE [LARGE SCALE GENOMIC DNA]</scope>
    <source>
        <strain evidence="2 3">R29</strain>
    </source>
</reference>